<dbReference type="AlphaFoldDB" id="A0A0A9G143"/>
<name>A0A0A9G143_ARUDO</name>
<protein>
    <submittedName>
        <fullName evidence="1">Uncharacterized protein</fullName>
    </submittedName>
</protein>
<reference evidence="1" key="1">
    <citation type="submission" date="2014-09" db="EMBL/GenBank/DDBJ databases">
        <authorList>
            <person name="Magalhaes I.L.F."/>
            <person name="Oliveira U."/>
            <person name="Santos F.R."/>
            <person name="Vidigal T.H.D.A."/>
            <person name="Brescovit A.D."/>
            <person name="Santos A.J."/>
        </authorList>
    </citation>
    <scope>NUCLEOTIDE SEQUENCE</scope>
    <source>
        <tissue evidence="1">Shoot tissue taken approximately 20 cm above the soil surface</tissue>
    </source>
</reference>
<organism evidence="1">
    <name type="scientific">Arundo donax</name>
    <name type="common">Giant reed</name>
    <name type="synonym">Donax arundinaceus</name>
    <dbReference type="NCBI Taxonomy" id="35708"/>
    <lineage>
        <taxon>Eukaryota</taxon>
        <taxon>Viridiplantae</taxon>
        <taxon>Streptophyta</taxon>
        <taxon>Embryophyta</taxon>
        <taxon>Tracheophyta</taxon>
        <taxon>Spermatophyta</taxon>
        <taxon>Magnoliopsida</taxon>
        <taxon>Liliopsida</taxon>
        <taxon>Poales</taxon>
        <taxon>Poaceae</taxon>
        <taxon>PACMAD clade</taxon>
        <taxon>Arundinoideae</taxon>
        <taxon>Arundineae</taxon>
        <taxon>Arundo</taxon>
    </lineage>
</organism>
<accession>A0A0A9G143</accession>
<reference evidence="1" key="2">
    <citation type="journal article" date="2015" name="Data Brief">
        <title>Shoot transcriptome of the giant reed, Arundo donax.</title>
        <authorList>
            <person name="Barrero R.A."/>
            <person name="Guerrero F.D."/>
            <person name="Moolhuijzen P."/>
            <person name="Goolsby J.A."/>
            <person name="Tidwell J."/>
            <person name="Bellgard S.E."/>
            <person name="Bellgard M.I."/>
        </authorList>
    </citation>
    <scope>NUCLEOTIDE SEQUENCE</scope>
    <source>
        <tissue evidence="1">Shoot tissue taken approximately 20 cm above the soil surface</tissue>
    </source>
</reference>
<evidence type="ECO:0000313" key="1">
    <source>
        <dbReference type="EMBL" id="JAE17174.1"/>
    </source>
</evidence>
<sequence>MQSSPMGEPHLCLGIKRTLNNTCDLAGHMEAGVGKECKDQDKCLVGS</sequence>
<dbReference type="EMBL" id="GBRH01180722">
    <property type="protein sequence ID" value="JAE17174.1"/>
    <property type="molecule type" value="Transcribed_RNA"/>
</dbReference>
<proteinExistence type="predicted"/>